<name>A0ABU6WM07_9FABA</name>
<proteinExistence type="predicted"/>
<dbReference type="Proteomes" id="UP001341840">
    <property type="component" value="Unassembled WGS sequence"/>
</dbReference>
<comment type="caution">
    <text evidence="2">The sequence shown here is derived from an EMBL/GenBank/DDBJ whole genome shotgun (WGS) entry which is preliminary data.</text>
</comment>
<feature type="region of interest" description="Disordered" evidence="1">
    <location>
        <begin position="14"/>
        <end position="33"/>
    </location>
</feature>
<evidence type="ECO:0000313" key="2">
    <source>
        <dbReference type="EMBL" id="MED6185713.1"/>
    </source>
</evidence>
<keyword evidence="3" id="KW-1185">Reference proteome</keyword>
<sequence>MVVLPVAVPHTKFVGERPTSSSTRSGRAAAAEREPSPFNEIIFDSREHYERSKLISNREILHKQVINFENQGPDFMQERIVELGWSFMYNDLVDINLTIVREFYSNFSHASHETVYLRGRQIPIAENAIHYFLGINGDPVSKEGDVYEKNLTEKRAGRLDMDVVLSTIAAPKMQWDTYNPKSDRVDDEILTTNARG</sequence>
<organism evidence="2 3">
    <name type="scientific">Stylosanthes scabra</name>
    <dbReference type="NCBI Taxonomy" id="79078"/>
    <lineage>
        <taxon>Eukaryota</taxon>
        <taxon>Viridiplantae</taxon>
        <taxon>Streptophyta</taxon>
        <taxon>Embryophyta</taxon>
        <taxon>Tracheophyta</taxon>
        <taxon>Spermatophyta</taxon>
        <taxon>Magnoliopsida</taxon>
        <taxon>eudicotyledons</taxon>
        <taxon>Gunneridae</taxon>
        <taxon>Pentapetalae</taxon>
        <taxon>rosids</taxon>
        <taxon>fabids</taxon>
        <taxon>Fabales</taxon>
        <taxon>Fabaceae</taxon>
        <taxon>Papilionoideae</taxon>
        <taxon>50 kb inversion clade</taxon>
        <taxon>dalbergioids sensu lato</taxon>
        <taxon>Dalbergieae</taxon>
        <taxon>Pterocarpus clade</taxon>
        <taxon>Stylosanthes</taxon>
    </lineage>
</organism>
<evidence type="ECO:0000313" key="3">
    <source>
        <dbReference type="Proteomes" id="UP001341840"/>
    </source>
</evidence>
<dbReference type="EMBL" id="JASCZI010181760">
    <property type="protein sequence ID" value="MED6185713.1"/>
    <property type="molecule type" value="Genomic_DNA"/>
</dbReference>
<feature type="compositionally biased region" description="Low complexity" evidence="1">
    <location>
        <begin position="16"/>
        <end position="29"/>
    </location>
</feature>
<evidence type="ECO:0000256" key="1">
    <source>
        <dbReference type="SAM" id="MobiDB-lite"/>
    </source>
</evidence>
<reference evidence="2 3" key="1">
    <citation type="journal article" date="2023" name="Plants (Basel)">
        <title>Bridging the Gap: Combining Genomics and Transcriptomics Approaches to Understand Stylosanthes scabra, an Orphan Legume from the Brazilian Caatinga.</title>
        <authorList>
            <person name="Ferreira-Neto J.R.C."/>
            <person name="da Silva M.D."/>
            <person name="Binneck E."/>
            <person name="de Melo N.F."/>
            <person name="da Silva R.H."/>
            <person name="de Melo A.L.T.M."/>
            <person name="Pandolfi V."/>
            <person name="Bustamante F.O."/>
            <person name="Brasileiro-Vidal A.C."/>
            <person name="Benko-Iseppon A.M."/>
        </authorList>
    </citation>
    <scope>NUCLEOTIDE SEQUENCE [LARGE SCALE GENOMIC DNA]</scope>
    <source>
        <tissue evidence="2">Leaves</tissue>
    </source>
</reference>
<gene>
    <name evidence="2" type="ORF">PIB30_059709</name>
</gene>
<protein>
    <submittedName>
        <fullName evidence="2">Uncharacterized protein</fullName>
    </submittedName>
</protein>
<accession>A0ABU6WM07</accession>